<feature type="region of interest" description="Disordered" evidence="1">
    <location>
        <begin position="75"/>
        <end position="97"/>
    </location>
</feature>
<feature type="region of interest" description="Disordered" evidence="1">
    <location>
        <begin position="1"/>
        <end position="22"/>
    </location>
</feature>
<evidence type="ECO:0000313" key="3">
    <source>
        <dbReference type="EMBL" id="OQO09439.1"/>
    </source>
</evidence>
<feature type="compositionally biased region" description="Basic and acidic residues" evidence="1">
    <location>
        <begin position="9"/>
        <end position="22"/>
    </location>
</feature>
<sequence>MLSPHPRVLSKDEELGKRDDDFRPKRTSSIGFIDPRRWRKRRVLLMLVVVGVLWLVLRSVPADLGTGVGRLVKERSSIRGEPTGAPPRGEQDAEDEERKKQYYNGPIKFFRLATSLHAISKTMGMRAVNRNVLFAAASLRSVANLMPMACEMARWDRNYVHLALMGRNTMSLDEVLEINGVTKEGCQVTFHDARADYSEYSSDLRLEIAVAGAMKHVNDFMHPQAIIMDDSVVEVPAFTRALRVKGKALGRPVIEIPKDGYERFLWLTRLDAGSLGSWFKPRIDVLVHAPKGSSGSLVRMLKSFERADYEGLKTPRLTVELPSEIEPFAKSFLRDMRWPLEVEGGSESGSGLTLTHRIPTEHLSSEQASLRFLESFYPSDGNTHVLVLSAQVELDRQYLHYIHYTILEHHYSMYSTPQAGNLLGVALDIPQRSLNGSTAFVPPTISSTRAPELPAGTKADPDDPAPFLYQGSSASATLIFGLKWAEFHSYLSNRIAASHTGKAIKSRKLVSETEPAWLEYLLELIRARGWYTLYPAMKFVTVHDELAQVPEEFTREVEAGQKGAETLRQNDHPEEEAFLIADEAPMMPKRDEGKLGGAGKPLHEMLPFDGDLPELAKLPLLSYTGEIVNETTLAGQRVAFEIYFREYIGGCDAEDAARPRVVRPEVALDLFCLPDAEAEYAETAEDVEESIANILGSLRERPSAPEFAVLPHGLPGVGGSGTATVEKAGAATATAD</sequence>
<name>A0A1V8TDI0_9PEZI</name>
<keyword evidence="4" id="KW-1185">Reference proteome</keyword>
<evidence type="ECO:0000313" key="4">
    <source>
        <dbReference type="Proteomes" id="UP000192596"/>
    </source>
</evidence>
<organism evidence="3 4">
    <name type="scientific">Cryoendolithus antarcticus</name>
    <dbReference type="NCBI Taxonomy" id="1507870"/>
    <lineage>
        <taxon>Eukaryota</taxon>
        <taxon>Fungi</taxon>
        <taxon>Dikarya</taxon>
        <taxon>Ascomycota</taxon>
        <taxon>Pezizomycotina</taxon>
        <taxon>Dothideomycetes</taxon>
        <taxon>Dothideomycetidae</taxon>
        <taxon>Cladosporiales</taxon>
        <taxon>Cladosporiaceae</taxon>
        <taxon>Cryoendolithus</taxon>
    </lineage>
</organism>
<dbReference type="STRING" id="1507870.A0A1V8TDI0"/>
<dbReference type="InParanoid" id="A0A1V8TDI0"/>
<dbReference type="OrthoDB" id="5397682at2759"/>
<keyword evidence="2" id="KW-0812">Transmembrane</keyword>
<dbReference type="PANTHER" id="PTHR33604">
    <property type="entry name" value="OSJNBA0004B13.7 PROTEIN"/>
    <property type="match status" value="1"/>
</dbReference>
<keyword evidence="2" id="KW-0472">Membrane</keyword>
<dbReference type="Proteomes" id="UP000192596">
    <property type="component" value="Unassembled WGS sequence"/>
</dbReference>
<feature type="transmembrane region" description="Helical" evidence="2">
    <location>
        <begin position="43"/>
        <end position="60"/>
    </location>
</feature>
<evidence type="ECO:0000256" key="1">
    <source>
        <dbReference type="SAM" id="MobiDB-lite"/>
    </source>
</evidence>
<gene>
    <name evidence="3" type="ORF">B0A48_04838</name>
</gene>
<dbReference type="EMBL" id="NAJO01000010">
    <property type="protein sequence ID" value="OQO09439.1"/>
    <property type="molecule type" value="Genomic_DNA"/>
</dbReference>
<comment type="caution">
    <text evidence="3">The sequence shown here is derived from an EMBL/GenBank/DDBJ whole genome shotgun (WGS) entry which is preliminary data.</text>
</comment>
<accession>A0A1V8TDI0</accession>
<protein>
    <submittedName>
        <fullName evidence="3">Uncharacterized protein</fullName>
    </submittedName>
</protein>
<evidence type="ECO:0000256" key="2">
    <source>
        <dbReference type="SAM" id="Phobius"/>
    </source>
</evidence>
<dbReference type="AlphaFoldDB" id="A0A1V8TDI0"/>
<proteinExistence type="predicted"/>
<keyword evidence="2" id="KW-1133">Transmembrane helix</keyword>
<reference evidence="4" key="1">
    <citation type="submission" date="2017-03" db="EMBL/GenBank/DDBJ databases">
        <title>Genomes of endolithic fungi from Antarctica.</title>
        <authorList>
            <person name="Coleine C."/>
            <person name="Masonjones S."/>
            <person name="Stajich J.E."/>
        </authorList>
    </citation>
    <scope>NUCLEOTIDE SEQUENCE [LARGE SCALE GENOMIC DNA]</scope>
    <source>
        <strain evidence="4">CCFEE 5527</strain>
    </source>
</reference>
<dbReference type="PANTHER" id="PTHR33604:SF3">
    <property type="entry name" value="OSJNBA0004B13.7 PROTEIN"/>
    <property type="match status" value="1"/>
</dbReference>